<dbReference type="GO" id="GO:0009086">
    <property type="term" value="P:methionine biosynthetic process"/>
    <property type="evidence" value="ECO:0007669"/>
    <property type="project" value="InterPro"/>
</dbReference>
<feature type="domain" description="Cobalamin-independent methionine synthase MetE C-terminal/archaeal" evidence="1">
    <location>
        <begin position="16"/>
        <end position="74"/>
    </location>
</feature>
<dbReference type="Pfam" id="PF01717">
    <property type="entry name" value="Meth_synt_2"/>
    <property type="match status" value="1"/>
</dbReference>
<dbReference type="InterPro" id="IPR002629">
    <property type="entry name" value="Met_Synth_C/arc"/>
</dbReference>
<evidence type="ECO:0000313" key="3">
    <source>
        <dbReference type="Proteomes" id="UP000050511"/>
    </source>
</evidence>
<dbReference type="PANTHER" id="PTHR43844:SF1">
    <property type="entry name" value="METHIONINE SYNTHASE"/>
    <property type="match status" value="1"/>
</dbReference>
<dbReference type="AlphaFoldDB" id="A0A837PBI2"/>
<reference evidence="2 3" key="1">
    <citation type="submission" date="2015-10" db="EMBL/GenBank/DDBJ databases">
        <title>Resequencing of Lactobacillus plantarum WJL strain genome.</title>
        <authorList>
            <person name="Martino M.E."/>
        </authorList>
    </citation>
    <scope>NUCLEOTIDE SEQUENCE [LARGE SCALE GENOMIC DNA]</scope>
    <source>
        <strain evidence="2 3">WJL</strain>
    </source>
</reference>
<accession>A0A837PBI2</accession>
<name>A0A837PBI2_LACPN</name>
<organism evidence="2 3">
    <name type="scientific">Lactiplantibacillus plantarum WJL</name>
    <dbReference type="NCBI Taxonomy" id="1350466"/>
    <lineage>
        <taxon>Bacteria</taxon>
        <taxon>Bacillati</taxon>
        <taxon>Bacillota</taxon>
        <taxon>Bacilli</taxon>
        <taxon>Lactobacillales</taxon>
        <taxon>Lactobacillaceae</taxon>
        <taxon>Lactiplantibacillus</taxon>
    </lineage>
</organism>
<sequence>MTVAIRESFPYRYDEVGSLLRPEKLKQARDNFRNNKIDEYALRRVENKEIDRIVEKQVEIGLKAVTDGEFRRSWWHLDFLAGLNGTQYFIPQNGYCHC</sequence>
<dbReference type="GO" id="GO:0003871">
    <property type="term" value="F:5-methyltetrahydropteroyltriglutamate-homocysteine S-methyltransferase activity"/>
    <property type="evidence" value="ECO:0007669"/>
    <property type="project" value="InterPro"/>
</dbReference>
<comment type="caution">
    <text evidence="2">The sequence shown here is derived from an EMBL/GenBank/DDBJ whole genome shotgun (WGS) entry which is preliminary data.</text>
</comment>
<dbReference type="InterPro" id="IPR038071">
    <property type="entry name" value="UROD/MetE-like_sf"/>
</dbReference>
<dbReference type="Gene3D" id="3.20.20.210">
    <property type="match status" value="1"/>
</dbReference>
<dbReference type="GO" id="GO:0008270">
    <property type="term" value="F:zinc ion binding"/>
    <property type="evidence" value="ECO:0007669"/>
    <property type="project" value="InterPro"/>
</dbReference>
<evidence type="ECO:0000313" key="2">
    <source>
        <dbReference type="EMBL" id="KPN44574.1"/>
    </source>
</evidence>
<evidence type="ECO:0000259" key="1">
    <source>
        <dbReference type="Pfam" id="PF01717"/>
    </source>
</evidence>
<dbReference type="PANTHER" id="PTHR43844">
    <property type="entry name" value="METHIONINE SYNTHASE"/>
    <property type="match status" value="1"/>
</dbReference>
<dbReference type="EMBL" id="LKLZ01000001">
    <property type="protein sequence ID" value="KPN44574.1"/>
    <property type="molecule type" value="Genomic_DNA"/>
</dbReference>
<gene>
    <name evidence="2" type="ORF">WJL_0011</name>
</gene>
<proteinExistence type="predicted"/>
<dbReference type="SUPFAM" id="SSF51726">
    <property type="entry name" value="UROD/MetE-like"/>
    <property type="match status" value="1"/>
</dbReference>
<dbReference type="RefSeq" id="WP_022638625.1">
    <property type="nucleotide sequence ID" value="NZ_AUTE01000042.1"/>
</dbReference>
<protein>
    <submittedName>
        <fullName evidence="2">Methionine synthase II (Cobalamin-independent)</fullName>
    </submittedName>
</protein>
<dbReference type="Proteomes" id="UP000050511">
    <property type="component" value="Unassembled WGS sequence"/>
</dbReference>